<dbReference type="SUPFAM" id="SSF53335">
    <property type="entry name" value="S-adenosyl-L-methionine-dependent methyltransferases"/>
    <property type="match status" value="1"/>
</dbReference>
<evidence type="ECO:0000256" key="3">
    <source>
        <dbReference type="SAM" id="MobiDB-lite"/>
    </source>
</evidence>
<protein>
    <recommendedName>
        <fullName evidence="5">DNA (cytosine-5-)-methyltransferase</fullName>
    </recommendedName>
</protein>
<keyword evidence="2" id="KW-0808">Transferase</keyword>
<dbReference type="EMBL" id="LAZR01038054">
    <property type="protein sequence ID" value="KKL20547.1"/>
    <property type="molecule type" value="Genomic_DNA"/>
</dbReference>
<feature type="region of interest" description="Disordered" evidence="3">
    <location>
        <begin position="193"/>
        <end position="216"/>
    </location>
</feature>
<gene>
    <name evidence="4" type="ORF">LCGC14_2454360</name>
</gene>
<dbReference type="AlphaFoldDB" id="A0A0F9C2Q9"/>
<dbReference type="InterPro" id="IPR029063">
    <property type="entry name" value="SAM-dependent_MTases_sf"/>
</dbReference>
<name>A0A0F9C2Q9_9ZZZZ</name>
<accession>A0A0F9C2Q9</accession>
<evidence type="ECO:0008006" key="5">
    <source>
        <dbReference type="Google" id="ProtNLM"/>
    </source>
</evidence>
<dbReference type="GO" id="GO:0032259">
    <property type="term" value="P:methylation"/>
    <property type="evidence" value="ECO:0007669"/>
    <property type="project" value="UniProtKB-KW"/>
</dbReference>
<dbReference type="Gene3D" id="3.40.50.150">
    <property type="entry name" value="Vaccinia Virus protein VP39"/>
    <property type="match status" value="1"/>
</dbReference>
<keyword evidence="1" id="KW-0489">Methyltransferase</keyword>
<evidence type="ECO:0000256" key="1">
    <source>
        <dbReference type="ARBA" id="ARBA00022603"/>
    </source>
</evidence>
<dbReference type="InterPro" id="IPR001525">
    <property type="entry name" value="C5_MeTfrase"/>
</dbReference>
<proteinExistence type="predicted"/>
<comment type="caution">
    <text evidence="4">The sequence shown here is derived from an EMBL/GenBank/DDBJ whole genome shotgun (WGS) entry which is preliminary data.</text>
</comment>
<reference evidence="4" key="1">
    <citation type="journal article" date="2015" name="Nature">
        <title>Complex archaea that bridge the gap between prokaryotes and eukaryotes.</title>
        <authorList>
            <person name="Spang A."/>
            <person name="Saw J.H."/>
            <person name="Jorgensen S.L."/>
            <person name="Zaremba-Niedzwiedzka K."/>
            <person name="Martijn J."/>
            <person name="Lind A.E."/>
            <person name="van Eijk R."/>
            <person name="Schleper C."/>
            <person name="Guy L."/>
            <person name="Ettema T.J."/>
        </authorList>
    </citation>
    <scope>NUCLEOTIDE SEQUENCE</scope>
</reference>
<organism evidence="4">
    <name type="scientific">marine sediment metagenome</name>
    <dbReference type="NCBI Taxonomy" id="412755"/>
    <lineage>
        <taxon>unclassified sequences</taxon>
        <taxon>metagenomes</taxon>
        <taxon>ecological metagenomes</taxon>
    </lineage>
</organism>
<dbReference type="GO" id="GO:0008168">
    <property type="term" value="F:methyltransferase activity"/>
    <property type="evidence" value="ECO:0007669"/>
    <property type="project" value="UniProtKB-KW"/>
</dbReference>
<evidence type="ECO:0000256" key="2">
    <source>
        <dbReference type="ARBA" id="ARBA00022679"/>
    </source>
</evidence>
<sequence length="281" mass="30744">MESVFYNDNEPYVCEWLRNLIAAGHLPEGEVDGRDIREVSPDDLKGYEEAHFFAGIGGWPYALKLARWEGPVWTASIPCQPLSSAGLRKGHADERHLWPAFYRLVAECRPPIIFGEQVASKDGREWLAGVRADLEDIGYAVGAANLPACSIGAAHERQRLWFVADAYGQAKPVRTLNAEVGTAQAASAYVDQPRLPGRGEAGENGTNAGNLKARHRSSNNPACVISRHDWSHQPVLGSRIHGIPNRVDQVRAYGNAIIPQVAAEFVRAFMEAAPPQSGFRA</sequence>
<evidence type="ECO:0000313" key="4">
    <source>
        <dbReference type="EMBL" id="KKL20547.1"/>
    </source>
</evidence>
<dbReference type="Pfam" id="PF00145">
    <property type="entry name" value="DNA_methylase"/>
    <property type="match status" value="1"/>
</dbReference>